<organism evidence="1 2">
    <name type="scientific">Trichonephila clavata</name>
    <name type="common">Joro spider</name>
    <name type="synonym">Nephila clavata</name>
    <dbReference type="NCBI Taxonomy" id="2740835"/>
    <lineage>
        <taxon>Eukaryota</taxon>
        <taxon>Metazoa</taxon>
        <taxon>Ecdysozoa</taxon>
        <taxon>Arthropoda</taxon>
        <taxon>Chelicerata</taxon>
        <taxon>Arachnida</taxon>
        <taxon>Araneae</taxon>
        <taxon>Araneomorphae</taxon>
        <taxon>Entelegynae</taxon>
        <taxon>Araneoidea</taxon>
        <taxon>Nephilidae</taxon>
        <taxon>Trichonephila</taxon>
    </lineage>
</organism>
<reference evidence="1" key="1">
    <citation type="submission" date="2020-07" db="EMBL/GenBank/DDBJ databases">
        <title>Multicomponent nature underlies the extraordinary mechanical properties of spider dragline silk.</title>
        <authorList>
            <person name="Kono N."/>
            <person name="Nakamura H."/>
            <person name="Mori M."/>
            <person name="Yoshida Y."/>
            <person name="Ohtoshi R."/>
            <person name="Malay A.D."/>
            <person name="Moran D.A.P."/>
            <person name="Tomita M."/>
            <person name="Numata K."/>
            <person name="Arakawa K."/>
        </authorList>
    </citation>
    <scope>NUCLEOTIDE SEQUENCE</scope>
</reference>
<accession>A0A8X6F6F6</accession>
<proteinExistence type="predicted"/>
<dbReference type="Proteomes" id="UP000887116">
    <property type="component" value="Unassembled WGS sequence"/>
</dbReference>
<dbReference type="EMBL" id="BMAO01020957">
    <property type="protein sequence ID" value="GFQ70991.1"/>
    <property type="molecule type" value="Genomic_DNA"/>
</dbReference>
<protein>
    <submittedName>
        <fullName evidence="1">Uncharacterized protein</fullName>
    </submittedName>
</protein>
<name>A0A8X6F6F6_TRICU</name>
<sequence>MPPVIKVHLSLELMTSANDVYRRFLRRQLLSTGFEWERNTGWESSCMVMLPKEVSMKIIERKQRTAG</sequence>
<evidence type="ECO:0000313" key="1">
    <source>
        <dbReference type="EMBL" id="GFQ70991.1"/>
    </source>
</evidence>
<keyword evidence="2" id="KW-1185">Reference proteome</keyword>
<evidence type="ECO:0000313" key="2">
    <source>
        <dbReference type="Proteomes" id="UP000887116"/>
    </source>
</evidence>
<gene>
    <name evidence="1" type="ORF">TNCT_29231</name>
</gene>
<dbReference type="AlphaFoldDB" id="A0A8X6F6F6"/>
<comment type="caution">
    <text evidence="1">The sequence shown here is derived from an EMBL/GenBank/DDBJ whole genome shotgun (WGS) entry which is preliminary data.</text>
</comment>